<accession>A0A4Y7SCU1</accession>
<proteinExistence type="predicted"/>
<dbReference type="Proteomes" id="UP000298030">
    <property type="component" value="Unassembled WGS sequence"/>
</dbReference>
<reference evidence="1 2" key="1">
    <citation type="journal article" date="2019" name="Nat. Ecol. Evol.">
        <title>Megaphylogeny resolves global patterns of mushroom evolution.</title>
        <authorList>
            <person name="Varga T."/>
            <person name="Krizsan K."/>
            <person name="Foldi C."/>
            <person name="Dima B."/>
            <person name="Sanchez-Garcia M."/>
            <person name="Sanchez-Ramirez S."/>
            <person name="Szollosi G.J."/>
            <person name="Szarkandi J.G."/>
            <person name="Papp V."/>
            <person name="Albert L."/>
            <person name="Andreopoulos W."/>
            <person name="Angelini C."/>
            <person name="Antonin V."/>
            <person name="Barry K.W."/>
            <person name="Bougher N.L."/>
            <person name="Buchanan P."/>
            <person name="Buyck B."/>
            <person name="Bense V."/>
            <person name="Catcheside P."/>
            <person name="Chovatia M."/>
            <person name="Cooper J."/>
            <person name="Damon W."/>
            <person name="Desjardin D."/>
            <person name="Finy P."/>
            <person name="Geml J."/>
            <person name="Haridas S."/>
            <person name="Hughes K."/>
            <person name="Justo A."/>
            <person name="Karasinski D."/>
            <person name="Kautmanova I."/>
            <person name="Kiss B."/>
            <person name="Kocsube S."/>
            <person name="Kotiranta H."/>
            <person name="LaButti K.M."/>
            <person name="Lechner B.E."/>
            <person name="Liimatainen K."/>
            <person name="Lipzen A."/>
            <person name="Lukacs Z."/>
            <person name="Mihaltcheva S."/>
            <person name="Morgado L.N."/>
            <person name="Niskanen T."/>
            <person name="Noordeloos M.E."/>
            <person name="Ohm R.A."/>
            <person name="Ortiz-Santana B."/>
            <person name="Ovrebo C."/>
            <person name="Racz N."/>
            <person name="Riley R."/>
            <person name="Savchenko A."/>
            <person name="Shiryaev A."/>
            <person name="Soop K."/>
            <person name="Spirin V."/>
            <person name="Szebenyi C."/>
            <person name="Tomsovsky M."/>
            <person name="Tulloss R.E."/>
            <person name="Uehling J."/>
            <person name="Grigoriev I.V."/>
            <person name="Vagvolgyi C."/>
            <person name="Papp T."/>
            <person name="Martin F.M."/>
            <person name="Miettinen O."/>
            <person name="Hibbett D.S."/>
            <person name="Nagy L.G."/>
        </authorList>
    </citation>
    <scope>NUCLEOTIDE SEQUENCE [LARGE SCALE GENOMIC DNA]</scope>
    <source>
        <strain evidence="1 2">FP101781</strain>
    </source>
</reference>
<protein>
    <recommendedName>
        <fullName evidence="3">Actin-like ATPase domain-containing protein</fullName>
    </recommendedName>
</protein>
<dbReference type="PANTHER" id="PTHR14187:SF5">
    <property type="entry name" value="HEAT SHOCK 70 KDA PROTEIN 12A"/>
    <property type="match status" value="1"/>
</dbReference>
<dbReference type="STRING" id="71717.A0A4Y7SCU1"/>
<dbReference type="OrthoDB" id="2963168at2759"/>
<dbReference type="EMBL" id="QPFP01000195">
    <property type="protein sequence ID" value="TEB19361.1"/>
    <property type="molecule type" value="Genomic_DNA"/>
</dbReference>
<organism evidence="1 2">
    <name type="scientific">Coprinellus micaceus</name>
    <name type="common">Glistening ink-cap mushroom</name>
    <name type="synonym">Coprinus micaceus</name>
    <dbReference type="NCBI Taxonomy" id="71717"/>
    <lineage>
        <taxon>Eukaryota</taxon>
        <taxon>Fungi</taxon>
        <taxon>Dikarya</taxon>
        <taxon>Basidiomycota</taxon>
        <taxon>Agaricomycotina</taxon>
        <taxon>Agaricomycetes</taxon>
        <taxon>Agaricomycetidae</taxon>
        <taxon>Agaricales</taxon>
        <taxon>Agaricineae</taxon>
        <taxon>Psathyrellaceae</taxon>
        <taxon>Coprinellus</taxon>
    </lineage>
</organism>
<gene>
    <name evidence="1" type="ORF">FA13DRAFT_377210</name>
</gene>
<dbReference type="SUPFAM" id="SSF53067">
    <property type="entry name" value="Actin-like ATPase domain"/>
    <property type="match status" value="2"/>
</dbReference>
<evidence type="ECO:0000313" key="2">
    <source>
        <dbReference type="Proteomes" id="UP000298030"/>
    </source>
</evidence>
<name>A0A4Y7SCU1_COPMI</name>
<dbReference type="InterPro" id="IPR043129">
    <property type="entry name" value="ATPase_NBD"/>
</dbReference>
<dbReference type="PANTHER" id="PTHR14187">
    <property type="entry name" value="ALPHA KINASE/ELONGATION FACTOR 2 KINASE"/>
    <property type="match status" value="1"/>
</dbReference>
<comment type="caution">
    <text evidence="1">The sequence shown here is derived from an EMBL/GenBank/DDBJ whole genome shotgun (WGS) entry which is preliminary data.</text>
</comment>
<evidence type="ECO:0008006" key="3">
    <source>
        <dbReference type="Google" id="ProtNLM"/>
    </source>
</evidence>
<keyword evidence="2" id="KW-1185">Reference proteome</keyword>
<dbReference type="CDD" id="cd10170">
    <property type="entry name" value="ASKHA_NBD_HSP70"/>
    <property type="match status" value="1"/>
</dbReference>
<dbReference type="Gene3D" id="3.30.420.40">
    <property type="match status" value="1"/>
</dbReference>
<sequence length="612" mass="67034">MVFTQSAHDGSKRKLIIAFDVGTTYSGVSYTILTPGQVPEIKGVTRFPAQERVGGDCKIPSLLRYDKEGEVRAAGAEAIRGEMAATKEEEEWVSAPWFKLHLRPKSGMGAIPEYPASKIPDLPSNKTAVQVLADFMKYLYKCTRTYIEETHIGFASTADASNPGMFDALEKDGQIDFVLSHPNGWEGAQQEQMRRAAVLAGLVPTDEDASSRISFVTEGEASLHFCLRRGLGMDSGMGGGDGVLVVDAGGGTVDMSAYAKAGKEELFEEVAAPECHFQGSIFVTFNARAFLEAHLKNSKFIEDVPRIAECFDNSTKLKFANPSDPQYIRFGGVRDKDLEFGIRSGQLRLEGEKVGSFFQPSVNCIVESVKGMVNASQKPIKSVFLVGGFGSSDYLFSQLKEGLAPIGLNVLRPETHVNKAVADGAIAFVLDHSVGSRMSRFTYGANCHVPYNPNKEDHRLRATCISLSPSGLKTLPGFFSTILPKNTQVSETKEFKQSYFRESVFLSNFTNVSNTLDCYRGSVENPEWMDVDADNYATLCRVSADLSKMGKSLGPFEGPDGRLFYKANFDIILLFGLTELKAQVCWKENGVEERSPARIVYEPENALITQGG</sequence>
<dbReference type="AlphaFoldDB" id="A0A4Y7SCU1"/>
<evidence type="ECO:0000313" key="1">
    <source>
        <dbReference type="EMBL" id="TEB19361.1"/>
    </source>
</evidence>